<name>A0A0H3K2K9_SYNP6</name>
<dbReference type="InterPro" id="IPR036396">
    <property type="entry name" value="Cyt_P450_sf"/>
</dbReference>
<dbReference type="GO" id="GO:0004497">
    <property type="term" value="F:monooxygenase activity"/>
    <property type="evidence" value="ECO:0007669"/>
    <property type="project" value="UniProtKB-KW"/>
</dbReference>
<dbReference type="PANTHER" id="PTHR24305">
    <property type="entry name" value="CYTOCHROME P450"/>
    <property type="match status" value="1"/>
</dbReference>
<evidence type="ECO:0000256" key="4">
    <source>
        <dbReference type="RuleBase" id="RU000461"/>
    </source>
</evidence>
<dbReference type="PANTHER" id="PTHR24305:SF166">
    <property type="entry name" value="CYTOCHROME P450 12A4, MITOCHONDRIAL-RELATED"/>
    <property type="match status" value="1"/>
</dbReference>
<dbReference type="InterPro" id="IPR017972">
    <property type="entry name" value="Cyt_P450_CS"/>
</dbReference>
<comment type="cofactor">
    <cofactor evidence="1 3">
        <name>heme</name>
        <dbReference type="ChEBI" id="CHEBI:30413"/>
    </cofactor>
</comment>
<keyword evidence="3 4" id="KW-0408">Iron</keyword>
<dbReference type="InterPro" id="IPR001128">
    <property type="entry name" value="Cyt_P450"/>
</dbReference>
<dbReference type="Pfam" id="PF00067">
    <property type="entry name" value="p450"/>
    <property type="match status" value="1"/>
</dbReference>
<accession>A0A0H3K2K9</accession>
<evidence type="ECO:0000256" key="1">
    <source>
        <dbReference type="ARBA" id="ARBA00001971"/>
    </source>
</evidence>
<dbReference type="PRINTS" id="PR00385">
    <property type="entry name" value="P450"/>
</dbReference>
<keyword evidence="3 4" id="KW-0479">Metal-binding</keyword>
<keyword evidence="3 4" id="KW-0349">Heme</keyword>
<dbReference type="GeneID" id="72430227"/>
<evidence type="ECO:0000256" key="3">
    <source>
        <dbReference type="PIRSR" id="PIRSR602401-1"/>
    </source>
</evidence>
<dbReference type="KEGG" id="syc:syc0188_c"/>
<organism evidence="5 6">
    <name type="scientific">Synechococcus sp. (strain ATCC 27144 / PCC 6301 / SAUG 1402/1)</name>
    <name type="common">Anacystis nidulans</name>
    <dbReference type="NCBI Taxonomy" id="269084"/>
    <lineage>
        <taxon>Bacteria</taxon>
        <taxon>Bacillati</taxon>
        <taxon>Cyanobacteriota</taxon>
        <taxon>Cyanophyceae</taxon>
        <taxon>Synechococcales</taxon>
        <taxon>Synechococcaceae</taxon>
        <taxon>Synechococcus</taxon>
    </lineage>
</organism>
<dbReference type="PROSITE" id="PS00086">
    <property type="entry name" value="CYTOCHROME_P450"/>
    <property type="match status" value="1"/>
</dbReference>
<dbReference type="PRINTS" id="PR00463">
    <property type="entry name" value="EP450I"/>
</dbReference>
<sequence length="455" mass="51201">MLPPGPSQLALLQTLRIITQPVSFLLSCADRYGDWFTLRVLGPQSPPVVFVSDPEAILAIFSSLADQLELGRIADVFRPLVGNESLIMQNGDRHRQQRQLLMPALQGERLFDYTPAMTAITQAAIAQWPLGQPLDLRRQMSQISLAVILQVVFGLTPGPRYRDLYQRLDQLLEAITDPLYSLQFFWPALQQDWGNWSPWGRFCRQREAIDALITAEIQEGRQSQQPRQDVLELLLAARDRDGNPLSDQELRDQLMTLLLLGHETTASALTWAVFWLLRHPDCLNRLQSELVAIGDNDRAIAKAPYLDAVCREALRLQPIALIAQPRRVASPLSLGGYDFASGTILVPCVLTAHRRAATYPNPDQFQPNRFLERRFSNGEFLPFGGGQRSCIGMALSLIEMKMVLATLLRQCQIAEVSQRPVRPARRGITFVPSQDFRIQVQQWHNPSAQTAIASV</sequence>
<dbReference type="SUPFAM" id="SSF48264">
    <property type="entry name" value="Cytochrome P450"/>
    <property type="match status" value="1"/>
</dbReference>
<dbReference type="GO" id="GO:0020037">
    <property type="term" value="F:heme binding"/>
    <property type="evidence" value="ECO:0007669"/>
    <property type="project" value="InterPro"/>
</dbReference>
<dbReference type="AlphaFoldDB" id="A0A0H3K2K9"/>
<dbReference type="eggNOG" id="COG2124">
    <property type="taxonomic scope" value="Bacteria"/>
</dbReference>
<dbReference type="CDD" id="cd11053">
    <property type="entry name" value="CYP110-like"/>
    <property type="match status" value="1"/>
</dbReference>
<dbReference type="InterPro" id="IPR050121">
    <property type="entry name" value="Cytochrome_P450_monoxygenase"/>
</dbReference>
<dbReference type="Proteomes" id="UP000001175">
    <property type="component" value="Chromosome"/>
</dbReference>
<feature type="binding site" description="axial binding residue" evidence="3">
    <location>
        <position position="390"/>
    </location>
    <ligand>
        <name>heme</name>
        <dbReference type="ChEBI" id="CHEBI:30413"/>
    </ligand>
    <ligandPart>
        <name>Fe</name>
        <dbReference type="ChEBI" id="CHEBI:18248"/>
    </ligandPart>
</feature>
<reference evidence="5 6" key="1">
    <citation type="journal article" date="2007" name="Photosyn. Res.">
        <title>Complete nucleotide sequence of the freshwater unicellular cyanobacterium Synechococcus elongatus PCC 6301 chromosome: gene content and organization.</title>
        <authorList>
            <person name="Sugita C."/>
            <person name="Ogata K."/>
            <person name="Shikata M."/>
            <person name="Jikuya H."/>
            <person name="Takano J."/>
            <person name="Furumichi M."/>
            <person name="Kanehisa M."/>
            <person name="Omata T."/>
            <person name="Sugiura M."/>
            <person name="Sugita M."/>
        </authorList>
    </citation>
    <scope>NUCLEOTIDE SEQUENCE [LARGE SCALE GENOMIC DNA]</scope>
    <source>
        <strain evidence="6">ATCC 27144 / PCC 6301 / SAUG 1402/1</strain>
    </source>
</reference>
<dbReference type="GO" id="GO:0005506">
    <property type="term" value="F:iron ion binding"/>
    <property type="evidence" value="ECO:0007669"/>
    <property type="project" value="InterPro"/>
</dbReference>
<dbReference type="Gene3D" id="1.10.630.10">
    <property type="entry name" value="Cytochrome P450"/>
    <property type="match status" value="1"/>
</dbReference>
<proteinExistence type="inferred from homology"/>
<evidence type="ECO:0000313" key="6">
    <source>
        <dbReference type="Proteomes" id="UP000001175"/>
    </source>
</evidence>
<keyword evidence="4" id="KW-0503">Monooxygenase</keyword>
<dbReference type="EMBL" id="AP008231">
    <property type="protein sequence ID" value="BAD78378.1"/>
    <property type="molecule type" value="Genomic_DNA"/>
</dbReference>
<comment type="similarity">
    <text evidence="2 4">Belongs to the cytochrome P450 family.</text>
</comment>
<evidence type="ECO:0000256" key="2">
    <source>
        <dbReference type="ARBA" id="ARBA00010617"/>
    </source>
</evidence>
<dbReference type="InterPro" id="IPR002401">
    <property type="entry name" value="Cyt_P450_E_grp-I"/>
</dbReference>
<dbReference type="RefSeq" id="WP_011242502.1">
    <property type="nucleotide sequence ID" value="NC_006576.1"/>
</dbReference>
<protein>
    <submittedName>
        <fullName evidence="5">Cytochrome P450</fullName>
    </submittedName>
</protein>
<keyword evidence="4" id="KW-0560">Oxidoreductase</keyword>
<evidence type="ECO:0000313" key="5">
    <source>
        <dbReference type="EMBL" id="BAD78378.1"/>
    </source>
</evidence>
<gene>
    <name evidence="5" type="ordered locus">syc0188_c</name>
</gene>
<dbReference type="GO" id="GO:0016705">
    <property type="term" value="F:oxidoreductase activity, acting on paired donors, with incorporation or reduction of molecular oxygen"/>
    <property type="evidence" value="ECO:0007669"/>
    <property type="project" value="InterPro"/>
</dbReference>